<evidence type="ECO:0000313" key="4">
    <source>
        <dbReference type="Proteomes" id="UP000294929"/>
    </source>
</evidence>
<evidence type="ECO:0000313" key="3">
    <source>
        <dbReference type="EMBL" id="TDK87691.1"/>
    </source>
</evidence>
<sequence length="207" mass="21607">MRQVSRNPRHFRTGRWFLVGEGMALILLGSAGFVSLATHPEEGAAGAPVWVLALTPWHSAVFAGFGVLAVLSAAYRRLAVAVTSLGAVMFVALMVAGAVAAAHHEPGPLGLHTPEIIVHGLVAAANVAILYWLVPDALEGPDWIKRPRTQTPDLSVPDATQSSAISAGSDCQPANADGNDTPKVKPVITRSPRTIAGRESPAPPKPV</sequence>
<keyword evidence="2" id="KW-0472">Membrane</keyword>
<feature type="transmembrane region" description="Helical" evidence="2">
    <location>
        <begin position="78"/>
        <end position="104"/>
    </location>
</feature>
<feature type="region of interest" description="Disordered" evidence="1">
    <location>
        <begin position="144"/>
        <end position="207"/>
    </location>
</feature>
<comment type="caution">
    <text evidence="3">The sequence shown here is derived from an EMBL/GenBank/DDBJ whole genome shotgun (WGS) entry which is preliminary data.</text>
</comment>
<organism evidence="3 4">
    <name type="scientific">Mycolicibacterium mucogenicum</name>
    <name type="common">Mycobacterium mucogenicum</name>
    <dbReference type="NCBI Taxonomy" id="56689"/>
    <lineage>
        <taxon>Bacteria</taxon>
        <taxon>Bacillati</taxon>
        <taxon>Actinomycetota</taxon>
        <taxon>Actinomycetes</taxon>
        <taxon>Mycobacteriales</taxon>
        <taxon>Mycobacteriaceae</taxon>
        <taxon>Mycolicibacterium</taxon>
    </lineage>
</organism>
<feature type="transmembrane region" description="Helical" evidence="2">
    <location>
        <begin position="49"/>
        <end position="71"/>
    </location>
</feature>
<dbReference type="Proteomes" id="UP000294929">
    <property type="component" value="Unassembled WGS sequence"/>
</dbReference>
<gene>
    <name evidence="3" type="ORF">EUA03_17330</name>
</gene>
<feature type="compositionally biased region" description="Polar residues" evidence="1">
    <location>
        <begin position="149"/>
        <end position="166"/>
    </location>
</feature>
<reference evidence="3 4" key="1">
    <citation type="submission" date="2019-01" db="EMBL/GenBank/DDBJ databases">
        <title>High-quality-draft genome sequences of five non-tuberculosis mycobacteriaceae isolated from a nosocomial environment.</title>
        <authorList>
            <person name="Tiago I."/>
            <person name="Alarico S."/>
            <person name="Pereira S.G."/>
            <person name="Coelho C."/>
            <person name="Maranha A."/>
            <person name="Empadinhas N."/>
        </authorList>
    </citation>
    <scope>NUCLEOTIDE SEQUENCE [LARGE SCALE GENOMIC DNA]</scope>
    <source>
        <strain evidence="3 4">24AIII</strain>
    </source>
</reference>
<evidence type="ECO:0000256" key="2">
    <source>
        <dbReference type="SAM" id="Phobius"/>
    </source>
</evidence>
<dbReference type="AlphaFoldDB" id="A0A4R5WD90"/>
<protein>
    <submittedName>
        <fullName evidence="3">DUF4383 domain-containing protein</fullName>
    </submittedName>
</protein>
<feature type="transmembrane region" description="Helical" evidence="2">
    <location>
        <begin position="16"/>
        <end position="37"/>
    </location>
</feature>
<proteinExistence type="predicted"/>
<evidence type="ECO:0000256" key="1">
    <source>
        <dbReference type="SAM" id="MobiDB-lite"/>
    </source>
</evidence>
<accession>A0A4R5WD90</accession>
<keyword evidence="2" id="KW-1133">Transmembrane helix</keyword>
<dbReference type="RefSeq" id="WP_133427336.1">
    <property type="nucleotide sequence ID" value="NZ_SDLO01000013.1"/>
</dbReference>
<keyword evidence="2" id="KW-0812">Transmembrane</keyword>
<dbReference type="EMBL" id="SDLO01000013">
    <property type="protein sequence ID" value="TDK87691.1"/>
    <property type="molecule type" value="Genomic_DNA"/>
</dbReference>
<dbReference type="Pfam" id="PF14325">
    <property type="entry name" value="DUF4383"/>
    <property type="match status" value="1"/>
</dbReference>
<name>A0A4R5WD90_MYCMU</name>
<feature type="transmembrane region" description="Helical" evidence="2">
    <location>
        <begin position="116"/>
        <end position="134"/>
    </location>
</feature>